<evidence type="ECO:0000313" key="1">
    <source>
        <dbReference type="EMBL" id="MBK1868440.1"/>
    </source>
</evidence>
<keyword evidence="2" id="KW-1185">Reference proteome</keyword>
<protein>
    <submittedName>
        <fullName evidence="1">FAD-binding oxidoreductase</fullName>
    </submittedName>
</protein>
<sequence length="478" mass="50875">MLSVSESAASDRASLLASLAAAVGERQIVSGDNLGRYNNDWTGDHRGLALAVVRARGIEDVAATIRWCHTHGVPLVPQGGHTGLVAGGTPTASGNEVVLSLELMNKVREIDPVNGVAIVEAGCVLADLKEAVDKAGAYFPLSIGSQGSCQIGGAISTNAGGINVVRYGMTRALVMGLEVVLPDGQVYRDLRGLHKNNTGYDLKQMFIGAEGTLGVVTAAAVKIVPKPTQVETLFLATSSTPAVIELFRRIRTDSGDLISGFELMGAPSIELVCATEPNIRNPLSAIYPAYAIVELSASGGPAIKPWLDTYLATLMEEGLVLDGVIAQNQAQVAEIWALREGIVESQARFGAYLRTDISTAISAVARFIERGTEAVEALVPGARCLPYGHVGDGNLHFNVIRPMNMTPEEFAPLIHKIEDELFTIVDEFGGSISAEHGIGLAKRHAFEARLEDVPRRLMQTLKQTLDPRNIMNPGRILS</sequence>
<comment type="caution">
    <text evidence="1">The sequence shown here is derived from an EMBL/GenBank/DDBJ whole genome shotgun (WGS) entry which is preliminary data.</text>
</comment>
<name>A0ACC5R753_9HYPH</name>
<organism evidence="1 2">
    <name type="scientific">Taklimakanibacter albus</name>
    <dbReference type="NCBI Taxonomy" id="2800327"/>
    <lineage>
        <taxon>Bacteria</taxon>
        <taxon>Pseudomonadati</taxon>
        <taxon>Pseudomonadota</taxon>
        <taxon>Alphaproteobacteria</taxon>
        <taxon>Hyphomicrobiales</taxon>
        <taxon>Aestuariivirgaceae</taxon>
        <taxon>Taklimakanibacter</taxon>
    </lineage>
</organism>
<dbReference type="Proteomes" id="UP000616151">
    <property type="component" value="Unassembled WGS sequence"/>
</dbReference>
<accession>A0ACC5R753</accession>
<evidence type="ECO:0000313" key="2">
    <source>
        <dbReference type="Proteomes" id="UP000616151"/>
    </source>
</evidence>
<proteinExistence type="predicted"/>
<dbReference type="EMBL" id="JAENHL010000007">
    <property type="protein sequence ID" value="MBK1868440.1"/>
    <property type="molecule type" value="Genomic_DNA"/>
</dbReference>
<gene>
    <name evidence="1" type="ORF">JHL16_18950</name>
</gene>
<reference evidence="1" key="1">
    <citation type="submission" date="2021-01" db="EMBL/GenBank/DDBJ databases">
        <authorList>
            <person name="Sun Q."/>
        </authorList>
    </citation>
    <scope>NUCLEOTIDE SEQUENCE</scope>
    <source>
        <strain evidence="1">YIM B02566</strain>
    </source>
</reference>